<comment type="similarity">
    <text evidence="10">Belongs to the mitochondrial carrier (TC 2.A.29) family.</text>
</comment>
<dbReference type="InterPro" id="IPR023395">
    <property type="entry name" value="MCP_dom_sf"/>
</dbReference>
<dbReference type="Pfam" id="PF00153">
    <property type="entry name" value="Mito_carr"/>
    <property type="match status" value="3"/>
</dbReference>
<keyword evidence="13" id="KW-1185">Reference proteome</keyword>
<evidence type="ECO:0000313" key="12">
    <source>
        <dbReference type="EMBL" id="CAK7215597.1"/>
    </source>
</evidence>
<organism evidence="12 13">
    <name type="scientific">Sporothrix eucalyptigena</name>
    <dbReference type="NCBI Taxonomy" id="1812306"/>
    <lineage>
        <taxon>Eukaryota</taxon>
        <taxon>Fungi</taxon>
        <taxon>Dikarya</taxon>
        <taxon>Ascomycota</taxon>
        <taxon>Pezizomycotina</taxon>
        <taxon>Sordariomycetes</taxon>
        <taxon>Sordariomycetidae</taxon>
        <taxon>Ophiostomatales</taxon>
        <taxon>Ophiostomataceae</taxon>
        <taxon>Sporothrix</taxon>
    </lineage>
</organism>
<dbReference type="PANTHER" id="PTHR45829:SF4">
    <property type="entry name" value="MITOCHONDRIAL CARRIER PROTEIN RIM2"/>
    <property type="match status" value="1"/>
</dbReference>
<evidence type="ECO:0000256" key="8">
    <source>
        <dbReference type="ARBA" id="ARBA00023136"/>
    </source>
</evidence>
<protein>
    <submittedName>
        <fullName evidence="12">Pyrimidine nucleotide transporter, mitochondrial</fullName>
    </submittedName>
</protein>
<feature type="region of interest" description="Disordered" evidence="11">
    <location>
        <begin position="1"/>
        <end position="36"/>
    </location>
</feature>
<feature type="repeat" description="Solcar" evidence="9">
    <location>
        <begin position="294"/>
        <end position="383"/>
    </location>
</feature>
<feature type="compositionally biased region" description="Low complexity" evidence="11">
    <location>
        <begin position="16"/>
        <end position="33"/>
    </location>
</feature>
<dbReference type="EMBL" id="CAWUHD010000017">
    <property type="protein sequence ID" value="CAK7215597.1"/>
    <property type="molecule type" value="Genomic_DNA"/>
</dbReference>
<evidence type="ECO:0000256" key="9">
    <source>
        <dbReference type="PROSITE-ProRule" id="PRU00282"/>
    </source>
</evidence>
<keyword evidence="5" id="KW-0999">Mitochondrion inner membrane</keyword>
<dbReference type="InterPro" id="IPR049562">
    <property type="entry name" value="SLC25A33/36-like"/>
</dbReference>
<feature type="repeat" description="Solcar" evidence="9">
    <location>
        <begin position="179"/>
        <end position="272"/>
    </location>
</feature>
<gene>
    <name evidence="12" type="primary">RIM2</name>
    <name evidence="12" type="ORF">SEUCBS140593_002589</name>
</gene>
<dbReference type="InterPro" id="IPR018108">
    <property type="entry name" value="MCP_transmembrane"/>
</dbReference>
<dbReference type="PROSITE" id="PS50920">
    <property type="entry name" value="SOLCAR"/>
    <property type="match status" value="3"/>
</dbReference>
<evidence type="ECO:0000256" key="6">
    <source>
        <dbReference type="ARBA" id="ARBA00022989"/>
    </source>
</evidence>
<evidence type="ECO:0000256" key="3">
    <source>
        <dbReference type="ARBA" id="ARBA00022692"/>
    </source>
</evidence>
<evidence type="ECO:0000256" key="10">
    <source>
        <dbReference type="RuleBase" id="RU000488"/>
    </source>
</evidence>
<keyword evidence="6" id="KW-1133">Transmembrane helix</keyword>
<sequence>MSQSTSTNSLTGFSNPTAAATSTATPSPTFSSSKLTVSNGDKNAVARLQAKQHGHGVAVKNAKSWSHMVAGGVGSLAAATATAPFDVIRTRLQSDFYQQQLRAAHAGQPTTMNPVKAISKHLGETMQIFVSVKRSEGWRALFKGLGPTLVGTVPAKSINFFTYGNGKRIIAEQAHVNQDTPWVQLVAGIFAGIVTSTATNPIWLIKTRLQLDKNSADASRGIERQYKNSIDCVRQVVRNEGIRGLYKGMTASYLGAAESTLHWLLYEQMKRGLERRKARIVAQGREETAWDQFVEWMGPLGGAGAAKLFASLLTYPHEVVRTRLRQAPMADGQRKYTGLVQCFMRVWREESIAGLYGGLTPHLLRTVPAAGITFGIYEIVLKMLNRPESELPEPL</sequence>
<dbReference type="SUPFAM" id="SSF103506">
    <property type="entry name" value="Mitochondrial carrier"/>
    <property type="match status" value="1"/>
</dbReference>
<evidence type="ECO:0000256" key="7">
    <source>
        <dbReference type="ARBA" id="ARBA00023128"/>
    </source>
</evidence>
<dbReference type="PANTHER" id="PTHR45829">
    <property type="entry name" value="MITOCHONDRIAL CARRIER PROTEIN RIM2"/>
    <property type="match status" value="1"/>
</dbReference>
<evidence type="ECO:0000256" key="11">
    <source>
        <dbReference type="SAM" id="MobiDB-lite"/>
    </source>
</evidence>
<reference evidence="12 13" key="1">
    <citation type="submission" date="2024-01" db="EMBL/GenBank/DDBJ databases">
        <authorList>
            <person name="Allen C."/>
            <person name="Tagirdzhanova G."/>
        </authorList>
    </citation>
    <scope>NUCLEOTIDE SEQUENCE [LARGE SCALE GENOMIC DNA]</scope>
</reference>
<comment type="caution">
    <text evidence="12">The sequence shown here is derived from an EMBL/GenBank/DDBJ whole genome shotgun (WGS) entry which is preliminary data.</text>
</comment>
<dbReference type="PRINTS" id="PR00926">
    <property type="entry name" value="MITOCARRIER"/>
</dbReference>
<keyword evidence="7" id="KW-0496">Mitochondrion</keyword>
<evidence type="ECO:0000256" key="2">
    <source>
        <dbReference type="ARBA" id="ARBA00022448"/>
    </source>
</evidence>
<keyword evidence="3 9" id="KW-0812">Transmembrane</keyword>
<feature type="compositionally biased region" description="Polar residues" evidence="11">
    <location>
        <begin position="1"/>
        <end position="15"/>
    </location>
</feature>
<evidence type="ECO:0000256" key="4">
    <source>
        <dbReference type="ARBA" id="ARBA00022737"/>
    </source>
</evidence>
<feature type="repeat" description="Solcar" evidence="9">
    <location>
        <begin position="62"/>
        <end position="169"/>
    </location>
</feature>
<dbReference type="Gene3D" id="1.50.40.10">
    <property type="entry name" value="Mitochondrial carrier domain"/>
    <property type="match status" value="2"/>
</dbReference>
<accession>A0ABP0B7X6</accession>
<keyword evidence="8 9" id="KW-0472">Membrane</keyword>
<dbReference type="Proteomes" id="UP001642482">
    <property type="component" value="Unassembled WGS sequence"/>
</dbReference>
<name>A0ABP0B7X6_9PEZI</name>
<evidence type="ECO:0000313" key="13">
    <source>
        <dbReference type="Proteomes" id="UP001642482"/>
    </source>
</evidence>
<evidence type="ECO:0000256" key="1">
    <source>
        <dbReference type="ARBA" id="ARBA00004448"/>
    </source>
</evidence>
<keyword evidence="4" id="KW-0677">Repeat</keyword>
<evidence type="ECO:0000256" key="5">
    <source>
        <dbReference type="ARBA" id="ARBA00022792"/>
    </source>
</evidence>
<proteinExistence type="inferred from homology"/>
<dbReference type="InterPro" id="IPR002067">
    <property type="entry name" value="MCP"/>
</dbReference>
<keyword evidence="2 10" id="KW-0813">Transport</keyword>
<comment type="subcellular location">
    <subcellularLocation>
        <location evidence="1">Mitochondrion inner membrane</location>
        <topology evidence="1">Multi-pass membrane protein</topology>
    </subcellularLocation>
</comment>